<dbReference type="PANTHER" id="PTHR43394">
    <property type="entry name" value="ATP-DEPENDENT PERMEASE MDL1, MITOCHONDRIAL"/>
    <property type="match status" value="1"/>
</dbReference>
<feature type="domain" description="ABC transporter" evidence="9">
    <location>
        <begin position="373"/>
        <end position="609"/>
    </location>
</feature>
<dbReference type="InterPro" id="IPR003593">
    <property type="entry name" value="AAA+_ATPase"/>
</dbReference>
<gene>
    <name evidence="11" type="ORF">JKL49_19240</name>
</gene>
<keyword evidence="5 8" id="KW-1133">Transmembrane helix</keyword>
<dbReference type="AlphaFoldDB" id="A0A941D3A9"/>
<dbReference type="PROSITE" id="PS00211">
    <property type="entry name" value="ABC_TRANSPORTER_1"/>
    <property type="match status" value="1"/>
</dbReference>
<dbReference type="Pfam" id="PF00664">
    <property type="entry name" value="ABC_membrane"/>
    <property type="match status" value="1"/>
</dbReference>
<dbReference type="Gene3D" id="3.40.50.300">
    <property type="entry name" value="P-loop containing nucleotide triphosphate hydrolases"/>
    <property type="match status" value="1"/>
</dbReference>
<dbReference type="CDD" id="cd18575">
    <property type="entry name" value="ABC_6TM_bac_exporter_ABCB8_10_like"/>
    <property type="match status" value="1"/>
</dbReference>
<evidence type="ECO:0000256" key="3">
    <source>
        <dbReference type="ARBA" id="ARBA00022741"/>
    </source>
</evidence>
<dbReference type="GO" id="GO:0015421">
    <property type="term" value="F:ABC-type oligopeptide transporter activity"/>
    <property type="evidence" value="ECO:0007669"/>
    <property type="project" value="TreeGrafter"/>
</dbReference>
<keyword evidence="3" id="KW-0547">Nucleotide-binding</keyword>
<dbReference type="InterPro" id="IPR011527">
    <property type="entry name" value="ABC1_TM_dom"/>
</dbReference>
<comment type="function">
    <text evidence="7">Part of an ABC transporter complex. Transmembrane domains (TMD) form a pore in the inner membrane and the ATP-binding domain (NBD) is responsible for energy generation.</text>
</comment>
<dbReference type="PROSITE" id="PS50893">
    <property type="entry name" value="ABC_TRANSPORTER_2"/>
    <property type="match status" value="1"/>
</dbReference>
<dbReference type="PROSITE" id="PS50929">
    <property type="entry name" value="ABC_TM1F"/>
    <property type="match status" value="1"/>
</dbReference>
<dbReference type="InterPro" id="IPR011918">
    <property type="entry name" value="ABC_MsbA_ATP-bd"/>
</dbReference>
<evidence type="ECO:0000256" key="8">
    <source>
        <dbReference type="SAM" id="Phobius"/>
    </source>
</evidence>
<evidence type="ECO:0000256" key="6">
    <source>
        <dbReference type="ARBA" id="ARBA00023136"/>
    </source>
</evidence>
<dbReference type="Gene3D" id="1.20.1560.10">
    <property type="entry name" value="ABC transporter type 1, transmembrane domain"/>
    <property type="match status" value="1"/>
</dbReference>
<comment type="caution">
    <text evidence="11">The sequence shown here is derived from an EMBL/GenBank/DDBJ whole genome shotgun (WGS) entry which is preliminary data.</text>
</comment>
<keyword evidence="6 8" id="KW-0472">Membrane</keyword>
<accession>A0A941D3A9</accession>
<reference evidence="11" key="1">
    <citation type="submission" date="2021-04" db="EMBL/GenBank/DDBJ databases">
        <title>Draft genome assembly of strain Phenylobacterium sp. 20VBR1 using MiniION and Illumina platforms.</title>
        <authorList>
            <person name="Thomas F.A."/>
            <person name="Krishnan K.P."/>
            <person name="Sinha R.K."/>
        </authorList>
    </citation>
    <scope>NUCLEOTIDE SEQUENCE</scope>
    <source>
        <strain evidence="11">20VBR1</strain>
    </source>
</reference>
<feature type="transmembrane region" description="Helical" evidence="8">
    <location>
        <begin position="54"/>
        <end position="75"/>
    </location>
</feature>
<dbReference type="SMART" id="SM00382">
    <property type="entry name" value="AAA"/>
    <property type="match status" value="1"/>
</dbReference>
<protein>
    <submittedName>
        <fullName evidence="11">ATP-binding cassette domain-containing protein</fullName>
    </submittedName>
</protein>
<dbReference type="RefSeq" id="WP_215343054.1">
    <property type="nucleotide sequence ID" value="NZ_JAGSGD010000002.1"/>
</dbReference>
<dbReference type="FunFam" id="3.40.50.300:FF:000218">
    <property type="entry name" value="Multidrug ABC transporter ATP-binding protein"/>
    <property type="match status" value="1"/>
</dbReference>
<dbReference type="InterPro" id="IPR027417">
    <property type="entry name" value="P-loop_NTPase"/>
</dbReference>
<keyword evidence="12" id="KW-1185">Reference proteome</keyword>
<evidence type="ECO:0000313" key="11">
    <source>
        <dbReference type="EMBL" id="MBR7621535.1"/>
    </source>
</evidence>
<evidence type="ECO:0000259" key="10">
    <source>
        <dbReference type="PROSITE" id="PS50929"/>
    </source>
</evidence>
<dbReference type="SUPFAM" id="SSF90123">
    <property type="entry name" value="ABC transporter transmembrane region"/>
    <property type="match status" value="1"/>
</dbReference>
<dbReference type="Proteomes" id="UP000622580">
    <property type="component" value="Unassembled WGS sequence"/>
</dbReference>
<comment type="subcellular location">
    <subcellularLocation>
        <location evidence="1">Cell membrane</location>
        <topology evidence="1">Multi-pass membrane protein</topology>
    </subcellularLocation>
</comment>
<keyword evidence="4 11" id="KW-0067">ATP-binding</keyword>
<evidence type="ECO:0000259" key="9">
    <source>
        <dbReference type="PROSITE" id="PS50893"/>
    </source>
</evidence>
<feature type="transmembrane region" description="Helical" evidence="8">
    <location>
        <begin position="197"/>
        <end position="214"/>
    </location>
</feature>
<feature type="domain" description="ABC transmembrane type-1" evidence="10">
    <location>
        <begin position="56"/>
        <end position="338"/>
    </location>
</feature>
<sequence length="616" mass="65143">MSDFGSEPAVEGRPTVGASLAQDISDAAAQRAKSRNIKPLAALTPFLKAHLGDVGLAGVFLVTAAASTLGLSGAVRLLVDHLTKARTNAASVDQWFWLLGVVAVALAVSSALRYFFVTKLGERIVADLRKATYAHILTLDPAFFLHMRTGEVLSRLTTDIQIVESLIGTSISVALRNVLMLIGALILMVVVSPHLTGMVVVLIPVVLAPLFLFGRKVRQLTASTQDQFAQAVGHAGETLDALETVQAFGREAAGAKVFGGAVEASFQTSLRRMTARAGMIAAVITLVFGGVVGIFWFGVHAGLRGEMSWGALFQFAFLSVMAAGSVGALGETWGDVQKAAGAMERITDLLAARPGIAAPAVPKHLPAPARGEIEFSNITFAYPGRADLPALQGFDLRVAPGERVALVGPSGAGKSTVFRLLLRFYDPQFGSVKVDGVDVREADPAEVRARMALVAQDSPLFSGSALENIRFGNATADLDTVRAAARAAQAQDFLDALPQGFDTPLGERARSLSGGQRQRLAIARALIRETPILLLDEATSALDAENERLVQKALEEAMVGHTTLVIAHRLATVLKADRIIVMDKGRVVEQGSHHELISKSGLYARLASLQFGDAAA</sequence>
<evidence type="ECO:0000256" key="5">
    <source>
        <dbReference type="ARBA" id="ARBA00022989"/>
    </source>
</evidence>
<dbReference type="GO" id="GO:0016887">
    <property type="term" value="F:ATP hydrolysis activity"/>
    <property type="evidence" value="ECO:0007669"/>
    <property type="project" value="InterPro"/>
</dbReference>
<name>A0A941D3A9_9CAUL</name>
<feature type="transmembrane region" description="Helical" evidence="8">
    <location>
        <begin position="95"/>
        <end position="116"/>
    </location>
</feature>
<dbReference type="InterPro" id="IPR039421">
    <property type="entry name" value="Type_1_exporter"/>
</dbReference>
<proteinExistence type="predicted"/>
<dbReference type="GO" id="GO:0005886">
    <property type="term" value="C:plasma membrane"/>
    <property type="evidence" value="ECO:0007669"/>
    <property type="project" value="UniProtKB-SubCell"/>
</dbReference>
<dbReference type="SUPFAM" id="SSF52540">
    <property type="entry name" value="P-loop containing nucleoside triphosphate hydrolases"/>
    <property type="match status" value="1"/>
</dbReference>
<feature type="transmembrane region" description="Helical" evidence="8">
    <location>
        <begin position="173"/>
        <end position="191"/>
    </location>
</feature>
<organism evidence="11 12">
    <name type="scientific">Phenylobacterium glaciei</name>
    <dbReference type="NCBI Taxonomy" id="2803784"/>
    <lineage>
        <taxon>Bacteria</taxon>
        <taxon>Pseudomonadati</taxon>
        <taxon>Pseudomonadota</taxon>
        <taxon>Alphaproteobacteria</taxon>
        <taxon>Caulobacterales</taxon>
        <taxon>Caulobacteraceae</taxon>
        <taxon>Phenylobacterium</taxon>
    </lineage>
</organism>
<evidence type="ECO:0000256" key="4">
    <source>
        <dbReference type="ARBA" id="ARBA00022840"/>
    </source>
</evidence>
<dbReference type="NCBIfam" id="TIGR02204">
    <property type="entry name" value="MsbA_rel"/>
    <property type="match status" value="1"/>
</dbReference>
<dbReference type="Pfam" id="PF00005">
    <property type="entry name" value="ABC_tran"/>
    <property type="match status" value="1"/>
</dbReference>
<evidence type="ECO:0000256" key="7">
    <source>
        <dbReference type="ARBA" id="ARBA00024725"/>
    </source>
</evidence>
<feature type="transmembrane region" description="Helical" evidence="8">
    <location>
        <begin position="277"/>
        <end position="299"/>
    </location>
</feature>
<keyword evidence="2 8" id="KW-0812">Transmembrane</keyword>
<dbReference type="EMBL" id="JAGSGD010000002">
    <property type="protein sequence ID" value="MBR7621535.1"/>
    <property type="molecule type" value="Genomic_DNA"/>
</dbReference>
<evidence type="ECO:0000313" key="12">
    <source>
        <dbReference type="Proteomes" id="UP000622580"/>
    </source>
</evidence>
<dbReference type="InterPro" id="IPR036640">
    <property type="entry name" value="ABC1_TM_sf"/>
</dbReference>
<dbReference type="GO" id="GO:0005524">
    <property type="term" value="F:ATP binding"/>
    <property type="evidence" value="ECO:0007669"/>
    <property type="project" value="UniProtKB-KW"/>
</dbReference>
<dbReference type="InterPro" id="IPR003439">
    <property type="entry name" value="ABC_transporter-like_ATP-bd"/>
</dbReference>
<dbReference type="InterPro" id="IPR017871">
    <property type="entry name" value="ABC_transporter-like_CS"/>
</dbReference>
<evidence type="ECO:0000256" key="2">
    <source>
        <dbReference type="ARBA" id="ARBA00022692"/>
    </source>
</evidence>
<dbReference type="PANTHER" id="PTHR43394:SF1">
    <property type="entry name" value="ATP-BINDING CASSETTE SUB-FAMILY B MEMBER 10, MITOCHONDRIAL"/>
    <property type="match status" value="1"/>
</dbReference>
<evidence type="ECO:0000256" key="1">
    <source>
        <dbReference type="ARBA" id="ARBA00004651"/>
    </source>
</evidence>